<keyword evidence="12" id="KW-1185">Reference proteome</keyword>
<reference evidence="11" key="1">
    <citation type="journal article" date="2023" name="Mol. Phylogenet. Evol.">
        <title>Genome-scale phylogeny and comparative genomics of the fungal order Sordariales.</title>
        <authorList>
            <person name="Hensen N."/>
            <person name="Bonometti L."/>
            <person name="Westerberg I."/>
            <person name="Brannstrom I.O."/>
            <person name="Guillou S."/>
            <person name="Cros-Aarteil S."/>
            <person name="Calhoun S."/>
            <person name="Haridas S."/>
            <person name="Kuo A."/>
            <person name="Mondo S."/>
            <person name="Pangilinan J."/>
            <person name="Riley R."/>
            <person name="LaButti K."/>
            <person name="Andreopoulos B."/>
            <person name="Lipzen A."/>
            <person name="Chen C."/>
            <person name="Yan M."/>
            <person name="Daum C."/>
            <person name="Ng V."/>
            <person name="Clum A."/>
            <person name="Steindorff A."/>
            <person name="Ohm R.A."/>
            <person name="Martin F."/>
            <person name="Silar P."/>
            <person name="Natvig D.O."/>
            <person name="Lalanne C."/>
            <person name="Gautier V."/>
            <person name="Ament-Velasquez S.L."/>
            <person name="Kruys A."/>
            <person name="Hutchinson M.I."/>
            <person name="Powell A.J."/>
            <person name="Barry K."/>
            <person name="Miller A.N."/>
            <person name="Grigoriev I.V."/>
            <person name="Debuchy R."/>
            <person name="Gladieux P."/>
            <person name="Hiltunen Thoren M."/>
            <person name="Johannesson H."/>
        </authorList>
    </citation>
    <scope>NUCLEOTIDE SEQUENCE</scope>
    <source>
        <strain evidence="11">SMH4131-1</strain>
    </source>
</reference>
<dbReference type="PANTHER" id="PTHR42801:SF7">
    <property type="entry name" value="SLL1159 PROTEIN"/>
    <property type="match status" value="1"/>
</dbReference>
<evidence type="ECO:0000256" key="8">
    <source>
        <dbReference type="ARBA" id="ARBA00038489"/>
    </source>
</evidence>
<keyword evidence="2" id="KW-0575">Peroxidase</keyword>
<dbReference type="GO" id="GO:0005737">
    <property type="term" value="C:cytoplasm"/>
    <property type="evidence" value="ECO:0007669"/>
    <property type="project" value="TreeGrafter"/>
</dbReference>
<evidence type="ECO:0000256" key="3">
    <source>
        <dbReference type="ARBA" id="ARBA00022862"/>
    </source>
</evidence>
<dbReference type="GO" id="GO:0045454">
    <property type="term" value="P:cell redox homeostasis"/>
    <property type="evidence" value="ECO:0007669"/>
    <property type="project" value="TreeGrafter"/>
</dbReference>
<name>A0AAE0IX06_9PEZI</name>
<sequence>MSLESQLSALAEHYSKISPPEIGNAIRDIEATFDSQQAIQPGDSLPEFSLSDATGKTVSSSELLASGPFLITFYRGGWCPYCNLALGSLQARLGDFKARGVTLVGISPELPDTSLSVSEKNELQFPVLSDPGNELARKLGLVWTMPGYLKPLFDEYGFDLKSWNGDDSFEVPIPANLLVDGKGIVRNVYANADYRRRLEPAVALAWIDAL</sequence>
<keyword evidence="3" id="KW-0049">Antioxidant</keyword>
<protein>
    <recommendedName>
        <fullName evidence="1">thioredoxin-dependent peroxiredoxin</fullName>
        <ecNumber evidence="1">1.11.1.24</ecNumber>
    </recommendedName>
    <alternativeName>
        <fullName evidence="7">Thioredoxin peroxidase</fullName>
    </alternativeName>
</protein>
<reference evidence="11" key="2">
    <citation type="submission" date="2023-06" db="EMBL/GenBank/DDBJ databases">
        <authorList>
            <consortium name="Lawrence Berkeley National Laboratory"/>
            <person name="Haridas S."/>
            <person name="Hensen N."/>
            <person name="Bonometti L."/>
            <person name="Westerberg I."/>
            <person name="Brannstrom I.O."/>
            <person name="Guillou S."/>
            <person name="Cros-Aarteil S."/>
            <person name="Calhoun S."/>
            <person name="Kuo A."/>
            <person name="Mondo S."/>
            <person name="Pangilinan J."/>
            <person name="Riley R."/>
            <person name="Labutti K."/>
            <person name="Andreopoulos B."/>
            <person name="Lipzen A."/>
            <person name="Chen C."/>
            <person name="Yanf M."/>
            <person name="Daum C."/>
            <person name="Ng V."/>
            <person name="Clum A."/>
            <person name="Steindorff A."/>
            <person name="Ohm R."/>
            <person name="Martin F."/>
            <person name="Silar P."/>
            <person name="Natvig D."/>
            <person name="Lalanne C."/>
            <person name="Gautier V."/>
            <person name="Ament-Velasquez S.L."/>
            <person name="Kruys A."/>
            <person name="Hutchinson M.I."/>
            <person name="Powell A.J."/>
            <person name="Barry K."/>
            <person name="Miller A.N."/>
            <person name="Grigoriev I.V."/>
            <person name="Debuchy R."/>
            <person name="Gladieux P."/>
            <person name="Thoren M.H."/>
            <person name="Johannesson H."/>
        </authorList>
    </citation>
    <scope>NUCLEOTIDE SEQUENCE</scope>
    <source>
        <strain evidence="11">SMH4131-1</strain>
    </source>
</reference>
<keyword evidence="6" id="KW-0676">Redox-active center</keyword>
<evidence type="ECO:0000313" key="12">
    <source>
        <dbReference type="Proteomes" id="UP001286456"/>
    </source>
</evidence>
<dbReference type="CDD" id="cd02970">
    <property type="entry name" value="PRX_like2"/>
    <property type="match status" value="1"/>
</dbReference>
<dbReference type="Pfam" id="PF00578">
    <property type="entry name" value="AhpC-TSA"/>
    <property type="match status" value="1"/>
</dbReference>
<comment type="caution">
    <text evidence="11">The sequence shown here is derived from an EMBL/GenBank/DDBJ whole genome shotgun (WGS) entry which is preliminary data.</text>
</comment>
<dbReference type="InterPro" id="IPR013766">
    <property type="entry name" value="Thioredoxin_domain"/>
</dbReference>
<proteinExistence type="inferred from homology"/>
<evidence type="ECO:0000256" key="1">
    <source>
        <dbReference type="ARBA" id="ARBA00013017"/>
    </source>
</evidence>
<evidence type="ECO:0000256" key="6">
    <source>
        <dbReference type="ARBA" id="ARBA00023284"/>
    </source>
</evidence>
<comment type="similarity">
    <text evidence="8">Belongs to the peroxiredoxin family. BCP/PrxQ subfamily.</text>
</comment>
<evidence type="ECO:0000256" key="7">
    <source>
        <dbReference type="ARBA" id="ARBA00032824"/>
    </source>
</evidence>
<evidence type="ECO:0000256" key="9">
    <source>
        <dbReference type="ARBA" id="ARBA00049091"/>
    </source>
</evidence>
<feature type="domain" description="Thioredoxin" evidence="10">
    <location>
        <begin position="39"/>
        <end position="210"/>
    </location>
</feature>
<organism evidence="11 12">
    <name type="scientific">Cercophora scortea</name>
    <dbReference type="NCBI Taxonomy" id="314031"/>
    <lineage>
        <taxon>Eukaryota</taxon>
        <taxon>Fungi</taxon>
        <taxon>Dikarya</taxon>
        <taxon>Ascomycota</taxon>
        <taxon>Pezizomycotina</taxon>
        <taxon>Sordariomycetes</taxon>
        <taxon>Sordariomycetidae</taxon>
        <taxon>Sordariales</taxon>
        <taxon>Lasiosphaeriaceae</taxon>
        <taxon>Cercophora</taxon>
    </lineage>
</organism>
<dbReference type="InterPro" id="IPR050924">
    <property type="entry name" value="Peroxiredoxin_BCP/PrxQ"/>
</dbReference>
<dbReference type="EC" id="1.11.1.24" evidence="1"/>
<keyword evidence="5" id="KW-1015">Disulfide bond</keyword>
<accession>A0AAE0IX06</accession>
<dbReference type="AlphaFoldDB" id="A0AAE0IX06"/>
<evidence type="ECO:0000256" key="5">
    <source>
        <dbReference type="ARBA" id="ARBA00023157"/>
    </source>
</evidence>
<evidence type="ECO:0000313" key="11">
    <source>
        <dbReference type="EMBL" id="KAK3332782.1"/>
    </source>
</evidence>
<evidence type="ECO:0000256" key="4">
    <source>
        <dbReference type="ARBA" id="ARBA00023002"/>
    </source>
</evidence>
<dbReference type="SUPFAM" id="SSF52833">
    <property type="entry name" value="Thioredoxin-like"/>
    <property type="match status" value="1"/>
</dbReference>
<evidence type="ECO:0000259" key="10">
    <source>
        <dbReference type="PROSITE" id="PS51352"/>
    </source>
</evidence>
<dbReference type="PANTHER" id="PTHR42801">
    <property type="entry name" value="THIOREDOXIN-DEPENDENT PEROXIDE REDUCTASE"/>
    <property type="match status" value="1"/>
</dbReference>
<gene>
    <name evidence="11" type="ORF">B0T19DRAFT_416499</name>
</gene>
<dbReference type="Gene3D" id="3.40.30.10">
    <property type="entry name" value="Glutaredoxin"/>
    <property type="match status" value="1"/>
</dbReference>
<dbReference type="PROSITE" id="PS51352">
    <property type="entry name" value="THIOREDOXIN_2"/>
    <property type="match status" value="1"/>
</dbReference>
<dbReference type="GO" id="GO:0008379">
    <property type="term" value="F:thioredoxin peroxidase activity"/>
    <property type="evidence" value="ECO:0007669"/>
    <property type="project" value="TreeGrafter"/>
</dbReference>
<dbReference type="InterPro" id="IPR036249">
    <property type="entry name" value="Thioredoxin-like_sf"/>
</dbReference>
<dbReference type="Proteomes" id="UP001286456">
    <property type="component" value="Unassembled WGS sequence"/>
</dbReference>
<keyword evidence="4" id="KW-0560">Oxidoreductase</keyword>
<dbReference type="GO" id="GO:0034599">
    <property type="term" value="P:cellular response to oxidative stress"/>
    <property type="evidence" value="ECO:0007669"/>
    <property type="project" value="TreeGrafter"/>
</dbReference>
<dbReference type="InterPro" id="IPR000866">
    <property type="entry name" value="AhpC/TSA"/>
</dbReference>
<dbReference type="EMBL" id="JAUEPO010000002">
    <property type="protein sequence ID" value="KAK3332782.1"/>
    <property type="molecule type" value="Genomic_DNA"/>
</dbReference>
<evidence type="ECO:0000256" key="2">
    <source>
        <dbReference type="ARBA" id="ARBA00022559"/>
    </source>
</evidence>
<comment type="catalytic activity">
    <reaction evidence="9">
        <text>a hydroperoxide + [thioredoxin]-dithiol = an alcohol + [thioredoxin]-disulfide + H2O</text>
        <dbReference type="Rhea" id="RHEA:62620"/>
        <dbReference type="Rhea" id="RHEA-COMP:10698"/>
        <dbReference type="Rhea" id="RHEA-COMP:10700"/>
        <dbReference type="ChEBI" id="CHEBI:15377"/>
        <dbReference type="ChEBI" id="CHEBI:29950"/>
        <dbReference type="ChEBI" id="CHEBI:30879"/>
        <dbReference type="ChEBI" id="CHEBI:35924"/>
        <dbReference type="ChEBI" id="CHEBI:50058"/>
        <dbReference type="EC" id="1.11.1.24"/>
    </reaction>
</comment>